<name>A0A540K5A7_MALBA</name>
<sequence>MWEEMGLVRVYTKPQGQQPDFGDPVVLSAEFGEGSQIRVSVGYKCKALPTALWPR</sequence>
<dbReference type="EMBL" id="VIEB01003682">
    <property type="protein sequence ID" value="TQD69403.1"/>
    <property type="molecule type" value="Genomic_DNA"/>
</dbReference>
<proteinExistence type="predicted"/>
<dbReference type="InterPro" id="IPR012675">
    <property type="entry name" value="Beta-grasp_dom_sf"/>
</dbReference>
<comment type="caution">
    <text evidence="1">The sequence shown here is derived from an EMBL/GenBank/DDBJ whole genome shotgun (WGS) entry which is preliminary data.</text>
</comment>
<organism evidence="1 2">
    <name type="scientific">Malus baccata</name>
    <name type="common">Siberian crab apple</name>
    <name type="synonym">Pyrus baccata</name>
    <dbReference type="NCBI Taxonomy" id="106549"/>
    <lineage>
        <taxon>Eukaryota</taxon>
        <taxon>Viridiplantae</taxon>
        <taxon>Streptophyta</taxon>
        <taxon>Embryophyta</taxon>
        <taxon>Tracheophyta</taxon>
        <taxon>Spermatophyta</taxon>
        <taxon>Magnoliopsida</taxon>
        <taxon>eudicotyledons</taxon>
        <taxon>Gunneridae</taxon>
        <taxon>Pentapetalae</taxon>
        <taxon>rosids</taxon>
        <taxon>fabids</taxon>
        <taxon>Rosales</taxon>
        <taxon>Rosaceae</taxon>
        <taxon>Amygdaloideae</taxon>
        <taxon>Maleae</taxon>
        <taxon>Malus</taxon>
    </lineage>
</organism>
<evidence type="ECO:0000313" key="2">
    <source>
        <dbReference type="Proteomes" id="UP000315295"/>
    </source>
</evidence>
<keyword evidence="2" id="KW-1185">Reference proteome</keyword>
<evidence type="ECO:0000313" key="1">
    <source>
        <dbReference type="EMBL" id="TQD69403.1"/>
    </source>
</evidence>
<gene>
    <name evidence="1" type="ORF">C1H46_045062</name>
</gene>
<dbReference type="Proteomes" id="UP000315295">
    <property type="component" value="Unassembled WGS sequence"/>
</dbReference>
<dbReference type="Gene3D" id="3.10.20.30">
    <property type="match status" value="1"/>
</dbReference>
<reference evidence="1 2" key="1">
    <citation type="journal article" date="2019" name="G3 (Bethesda)">
        <title>Sequencing of a Wild Apple (Malus baccata) Genome Unravels the Differences Between Cultivated and Wild Apple Species Regarding Disease Resistance and Cold Tolerance.</title>
        <authorList>
            <person name="Chen X."/>
        </authorList>
    </citation>
    <scope>NUCLEOTIDE SEQUENCE [LARGE SCALE GENOMIC DNA]</scope>
    <source>
        <strain evidence="2">cv. Shandingzi</strain>
        <tissue evidence="1">Leaves</tissue>
    </source>
</reference>
<protein>
    <submittedName>
        <fullName evidence="1">Uncharacterized protein</fullName>
    </submittedName>
</protein>
<dbReference type="AlphaFoldDB" id="A0A540K5A7"/>
<dbReference type="STRING" id="106549.A0A540K5A7"/>
<accession>A0A540K5A7</accession>